<dbReference type="AlphaFoldDB" id="D8PN37"/>
<dbReference type="InParanoid" id="D8PN37"/>
<evidence type="ECO:0000256" key="2">
    <source>
        <dbReference type="SAM" id="MobiDB-lite"/>
    </source>
</evidence>
<dbReference type="KEGG" id="scm:SCHCO_02663556"/>
<name>D8PN37_SCHCM</name>
<dbReference type="PANTHER" id="PTHR38887:SF1">
    <property type="entry name" value="RAS MODIFICATION PROTEIN ERF4"/>
    <property type="match status" value="1"/>
</dbReference>
<proteinExistence type="predicted"/>
<evidence type="ECO:0000313" key="4">
    <source>
        <dbReference type="Proteomes" id="UP000007431"/>
    </source>
</evidence>
<keyword evidence="4" id="KW-1185">Reference proteome</keyword>
<accession>D8PN37</accession>
<sequence length="315" mass="34681">MDEFLSFVDGLNLAIVDSPPLRVIDLVGNILGFIPLDWAVIASIVLPLGAQLGMFALSKSLTDRYLGAANDRIFRPRELVARICTTAATQKLLGLSNVPEEEGGWKGALNSVGREVGKLVLKPSMPDDPNAGATEEDKTKRRITRRLEALEGAALPVSLDVPPPAKVEGFANKMQAHGVKFDEGVAKDKEKRRAARLKTLAEVEAKLAELEAKDQSKAGFVDHLAAKRAKDQRELLQRRIANAQLREKWETDEVLWLVIVDAAKDKKIFGIDEAENEADVAVISEEAFRREIELEEKRLGLNASMHEAQVAQVHN</sequence>
<gene>
    <name evidence="3" type="ORF">SCHCODRAFT_231207</name>
</gene>
<dbReference type="OrthoDB" id="3068835at2759"/>
<keyword evidence="1" id="KW-0175">Coiled coil</keyword>
<reference evidence="3 4" key="1">
    <citation type="journal article" date="2010" name="Nat. Biotechnol.">
        <title>Genome sequence of the model mushroom Schizophyllum commune.</title>
        <authorList>
            <person name="Ohm R.A."/>
            <person name="de Jong J.F."/>
            <person name="Lugones L.G."/>
            <person name="Aerts A."/>
            <person name="Kothe E."/>
            <person name="Stajich J.E."/>
            <person name="de Vries R.P."/>
            <person name="Record E."/>
            <person name="Levasseur A."/>
            <person name="Baker S.E."/>
            <person name="Bartholomew K.A."/>
            <person name="Coutinho P.M."/>
            <person name="Erdmann S."/>
            <person name="Fowler T.J."/>
            <person name="Gathman A.C."/>
            <person name="Lombard V."/>
            <person name="Henrissat B."/>
            <person name="Knabe N."/>
            <person name="Kuees U."/>
            <person name="Lilly W.W."/>
            <person name="Lindquist E."/>
            <person name="Lucas S."/>
            <person name="Magnuson J.K."/>
            <person name="Piumi F."/>
            <person name="Raudaskoski M."/>
            <person name="Salamov A."/>
            <person name="Schmutz J."/>
            <person name="Schwarze F.W.M.R."/>
            <person name="vanKuyk P.A."/>
            <person name="Horton J.S."/>
            <person name="Grigoriev I.V."/>
            <person name="Woesten H.A.B."/>
        </authorList>
    </citation>
    <scope>NUCLEOTIDE SEQUENCE [LARGE SCALE GENOMIC DNA]</scope>
    <source>
        <strain evidence="4">H4-8 / FGSC 9210</strain>
    </source>
</reference>
<dbReference type="InterPro" id="IPR053221">
    <property type="entry name" value="Burnettramic_acid_biosynth"/>
</dbReference>
<dbReference type="HOGENOM" id="CLU_048462_0_0_1"/>
<dbReference type="RefSeq" id="XP_003038446.1">
    <property type="nucleotide sequence ID" value="XM_003038400.1"/>
</dbReference>
<dbReference type="EMBL" id="GL377302">
    <property type="protein sequence ID" value="EFJ03544.1"/>
    <property type="molecule type" value="Genomic_DNA"/>
</dbReference>
<protein>
    <submittedName>
        <fullName evidence="3">Uncharacterized protein</fullName>
    </submittedName>
</protein>
<feature type="coiled-coil region" evidence="1">
    <location>
        <begin position="193"/>
        <end position="246"/>
    </location>
</feature>
<organism evidence="4">
    <name type="scientific">Schizophyllum commune (strain H4-8 / FGSC 9210)</name>
    <name type="common">Split gill fungus</name>
    <dbReference type="NCBI Taxonomy" id="578458"/>
    <lineage>
        <taxon>Eukaryota</taxon>
        <taxon>Fungi</taxon>
        <taxon>Dikarya</taxon>
        <taxon>Basidiomycota</taxon>
        <taxon>Agaricomycotina</taxon>
        <taxon>Agaricomycetes</taxon>
        <taxon>Agaricomycetidae</taxon>
        <taxon>Agaricales</taxon>
        <taxon>Schizophyllaceae</taxon>
        <taxon>Schizophyllum</taxon>
    </lineage>
</organism>
<dbReference type="GeneID" id="9597545"/>
<dbReference type="PANTHER" id="PTHR38887">
    <property type="entry name" value="CHROMOSOME 21, WHOLE GENOME SHOTGUN SEQUENCE"/>
    <property type="match status" value="1"/>
</dbReference>
<feature type="region of interest" description="Disordered" evidence="2">
    <location>
        <begin position="121"/>
        <end position="141"/>
    </location>
</feature>
<dbReference type="Proteomes" id="UP000007431">
    <property type="component" value="Unassembled WGS sequence"/>
</dbReference>
<evidence type="ECO:0000313" key="3">
    <source>
        <dbReference type="EMBL" id="EFJ03544.1"/>
    </source>
</evidence>
<dbReference type="eggNOG" id="ENOG502S9HR">
    <property type="taxonomic scope" value="Eukaryota"/>
</dbReference>
<dbReference type="VEuPathDB" id="FungiDB:SCHCODRAFT_02663556"/>
<evidence type="ECO:0000256" key="1">
    <source>
        <dbReference type="SAM" id="Coils"/>
    </source>
</evidence>